<reference evidence="1 2" key="2">
    <citation type="journal article" date="2012" name="Proc. Natl. Acad. Sci. U.S.A.">
        <title>Gain and loss of multiple functionally related, horizontally transferred genes in the reduced genomes of two microsporidian parasites.</title>
        <authorList>
            <person name="Pombert J.-F."/>
            <person name="Selman M."/>
            <person name="Burki F."/>
            <person name="Bardell F.T."/>
            <person name="Farinelli L."/>
            <person name="Solter L.F."/>
            <person name="Whitman D.W."/>
            <person name="Weiss L.M."/>
            <person name="Corradi N."/>
            <person name="Keeling P.J."/>
        </authorList>
    </citation>
    <scope>NUCLEOTIDE SEQUENCE [LARGE SCALE GENOMIC DNA]</scope>
    <source>
        <strain evidence="1 2">ATCC 50506</strain>
    </source>
</reference>
<organism evidence="1 2">
    <name type="scientific">Encephalitozoon intestinalis (strain ATCC 50506)</name>
    <name type="common">Microsporidian parasite</name>
    <name type="synonym">Septata intestinalis</name>
    <dbReference type="NCBI Taxonomy" id="876142"/>
    <lineage>
        <taxon>Eukaryota</taxon>
        <taxon>Fungi</taxon>
        <taxon>Fungi incertae sedis</taxon>
        <taxon>Microsporidia</taxon>
        <taxon>Unikaryonidae</taxon>
        <taxon>Encephalitozoon</taxon>
    </lineage>
</organism>
<evidence type="ECO:0000313" key="2">
    <source>
        <dbReference type="Proteomes" id="UP000002313"/>
    </source>
</evidence>
<dbReference type="GeneID" id="9699101"/>
<dbReference type="VEuPathDB" id="MicrosporidiaDB:Eint_040480"/>
<dbReference type="EMBL" id="CP001945">
    <property type="protein sequence ID" value="ADM11338.1"/>
    <property type="molecule type" value="Genomic_DNA"/>
</dbReference>
<evidence type="ECO:0000313" key="1">
    <source>
        <dbReference type="EMBL" id="ADM11338.1"/>
    </source>
</evidence>
<proteinExistence type="predicted"/>
<dbReference type="RefSeq" id="XP_003072698.1">
    <property type="nucleotide sequence ID" value="XM_003072652.1"/>
</dbReference>
<reference evidence="1 2" key="1">
    <citation type="journal article" date="2010" name="Nat. Commun.">
        <title>The complete sequence of the smallest known nuclear genome from the microsporidian Encephalitozoon intestinalis.</title>
        <authorList>
            <person name="Corradi N."/>
            <person name="Pombert J.-F."/>
            <person name="Farinelli L."/>
            <person name="Didier E.S."/>
            <person name="Keeling P.J."/>
        </authorList>
    </citation>
    <scope>NUCLEOTIDE SEQUENCE [LARGE SCALE GENOMIC DNA]</scope>
    <source>
        <strain evidence="1 2">ATCC 50506</strain>
    </source>
</reference>
<keyword evidence="2" id="KW-1185">Reference proteome</keyword>
<dbReference type="Proteomes" id="UP000002313">
    <property type="component" value="Chromosome IV"/>
</dbReference>
<protein>
    <submittedName>
        <fullName evidence="1">Uncharacterized protein</fullName>
    </submittedName>
</protein>
<dbReference type="KEGG" id="ein:Eint_040480"/>
<dbReference type="OrthoDB" id="2191682at2759"/>
<gene>
    <name evidence="1" type="ORF">Eint_040480</name>
</gene>
<dbReference type="HOGENOM" id="CLU_829072_0_0_1"/>
<accession>E0S6K3</accession>
<sequence>MKPNTHLKKLLKIDISPDSSYSDIEVGLSNLKRIIKSTSQKEVIRGGIRKMGQLFHAKNRIAKSLALKYLEKVSKHVEEVDTNILHMFYSTDPRISDLAVRYVCVFSRFFKNNDIVFYHVYRTKSKYRRDALQALILQSPRYRAYEKDFGVGDLDLFENVRRNAPEEYFGRLALPKLVELSSMYPCLVRYFKFTRKFLGEELEKRDRYSQGVLHRLGKILGVEERRETMWDEFLVCLAWMKHGRFDKSIRVLERLCSLEISKEYKIIFEVFIRKMSRRLDSRDGTARKRAQITISSSFEIELCGLSQNSVYKMLFRLFKDGVKYVDSKSRKAKNV</sequence>
<name>E0S6K3_ENCIT</name>
<dbReference type="AlphaFoldDB" id="E0S6K3"/>